<dbReference type="PANTHER" id="PTHR22967:SF57">
    <property type="entry name" value="AUXILIN, ISOFORM A-RELATED"/>
    <property type="match status" value="1"/>
</dbReference>
<keyword evidence="9" id="KW-0067">ATP-binding</keyword>
<gene>
    <name evidence="14" type="ORF">N7532_010514</name>
</gene>
<dbReference type="SMART" id="SM00220">
    <property type="entry name" value="S_TKc"/>
    <property type="match status" value="1"/>
</dbReference>
<feature type="region of interest" description="Disordered" evidence="12">
    <location>
        <begin position="963"/>
        <end position="1133"/>
    </location>
</feature>
<evidence type="ECO:0000256" key="7">
    <source>
        <dbReference type="ARBA" id="ARBA00022741"/>
    </source>
</evidence>
<dbReference type="InterPro" id="IPR000719">
    <property type="entry name" value="Prot_kinase_dom"/>
</dbReference>
<dbReference type="GO" id="GO:0000147">
    <property type="term" value="P:actin cortical patch assembly"/>
    <property type="evidence" value="ECO:0007669"/>
    <property type="project" value="TreeGrafter"/>
</dbReference>
<dbReference type="FunFam" id="1.10.510.10:FF:000441">
    <property type="entry name" value="Serine/threonine protein kinase"/>
    <property type="match status" value="1"/>
</dbReference>
<dbReference type="EC" id="2.7.11.1" evidence="2"/>
<reference evidence="14" key="1">
    <citation type="submission" date="2022-11" db="EMBL/GenBank/DDBJ databases">
        <authorList>
            <person name="Petersen C."/>
        </authorList>
    </citation>
    <scope>NUCLEOTIDE SEQUENCE</scope>
    <source>
        <strain evidence="14">IBT 30761</strain>
    </source>
</reference>
<keyword evidence="3" id="KW-0963">Cytoplasm</keyword>
<evidence type="ECO:0000256" key="9">
    <source>
        <dbReference type="ARBA" id="ARBA00022840"/>
    </source>
</evidence>
<evidence type="ECO:0000256" key="12">
    <source>
        <dbReference type="SAM" id="MobiDB-lite"/>
    </source>
</evidence>
<dbReference type="InterPro" id="IPR008271">
    <property type="entry name" value="Ser/Thr_kinase_AS"/>
</dbReference>
<evidence type="ECO:0000313" key="14">
    <source>
        <dbReference type="EMBL" id="KAJ5085743.1"/>
    </source>
</evidence>
<evidence type="ECO:0000256" key="3">
    <source>
        <dbReference type="ARBA" id="ARBA00022490"/>
    </source>
</evidence>
<feature type="compositionally biased region" description="Low complexity" evidence="12">
    <location>
        <begin position="505"/>
        <end position="514"/>
    </location>
</feature>
<dbReference type="GeneID" id="81361984"/>
<evidence type="ECO:0000256" key="11">
    <source>
        <dbReference type="ARBA" id="ARBA00048679"/>
    </source>
</evidence>
<comment type="caution">
    <text evidence="14">The sequence shown here is derived from an EMBL/GenBank/DDBJ whole genome shotgun (WGS) entry which is preliminary data.</text>
</comment>
<dbReference type="Pfam" id="PF00069">
    <property type="entry name" value="Pkinase"/>
    <property type="match status" value="1"/>
</dbReference>
<dbReference type="EMBL" id="JAPQKI010000010">
    <property type="protein sequence ID" value="KAJ5085743.1"/>
    <property type="molecule type" value="Genomic_DNA"/>
</dbReference>
<evidence type="ECO:0000313" key="15">
    <source>
        <dbReference type="Proteomes" id="UP001149074"/>
    </source>
</evidence>
<comment type="catalytic activity">
    <reaction evidence="10">
        <text>L-threonyl-[protein] + ATP = O-phospho-L-threonyl-[protein] + ADP + H(+)</text>
        <dbReference type="Rhea" id="RHEA:46608"/>
        <dbReference type="Rhea" id="RHEA-COMP:11060"/>
        <dbReference type="Rhea" id="RHEA-COMP:11605"/>
        <dbReference type="ChEBI" id="CHEBI:15378"/>
        <dbReference type="ChEBI" id="CHEBI:30013"/>
        <dbReference type="ChEBI" id="CHEBI:30616"/>
        <dbReference type="ChEBI" id="CHEBI:61977"/>
        <dbReference type="ChEBI" id="CHEBI:456216"/>
        <dbReference type="EC" id="2.7.11.1"/>
    </reaction>
</comment>
<keyword evidence="6" id="KW-0808">Transferase</keyword>
<dbReference type="GO" id="GO:0005524">
    <property type="term" value="F:ATP binding"/>
    <property type="evidence" value="ECO:0007669"/>
    <property type="project" value="UniProtKB-KW"/>
</dbReference>
<dbReference type="PROSITE" id="PS00108">
    <property type="entry name" value="PROTEIN_KINASE_ST"/>
    <property type="match status" value="1"/>
</dbReference>
<dbReference type="OrthoDB" id="2018507at2759"/>
<dbReference type="InterPro" id="IPR011009">
    <property type="entry name" value="Kinase-like_dom_sf"/>
</dbReference>
<sequence>MESSPAASNDRKTEGWDLGVAGQEDGGRRIPFLLRPPLHFNFNIGGGSSDSSLRVSVEIQGSASSLRLPANCPLGPILRSPFLILRHPSSLLPLLCRVDSSPNLRSNSLPVQGVPSIMSSFQSPPQSYQGHSASRQFPAYNPVAAVTAPAGTFLPGTKVQVGSHRVVVEKYLSEGGFAHVYVVRLPKPVNGTETAVLKRVAVPDKSALANMRTEVETMKKLKGHRHIVKYIDSHASQLHGGGYEVFLLMEYCGGGGLIDFMNTRLQNRLTEPEIIKIFSDCAEGVACMHYLKPPLLHRDLKVENVLISGKGSSAVYKLCDFGSSAPPRPAATTAAEGRLIEDDVQRHTTLQYRSPEMIDVYRKQPIDEKSDIWALGVLLYKLCYYTTPFEEVGQMAILNATFKYPSYPRFSDRLKMLIASMLRENPQKRPNIYEVVKEVCHMQGKEVPIRDIYSNRTVSETRKYQELPPTPTEAPPVGAVYSPPVQETKVIPDIAPMRRGRPGKPQSSHSSAKPSPSPYRGSSKESNNDPFAALDGGAAARSRKADELSNRFPTLDQFDILHEKGDKFDFEPTVKEKSDDDDLSQRLTNALADQAFARQTSPERPQRQAPSSNRNSQASPVRQPQEVPRQTAPLYQPTPQRPAMVSTGTMTSPAQTPRLQEPKLSSRPIYRFPPSDQEHSASQPWTQDEQKAKAPSPPSSGLRPEASPRLSSDRVANLSNSARPSMETLRRPSALDAKDPVGRSKSSTAKARPVSVQAGYMPRDAGRSRSSLDLSQYEGGAPLRPVRTEQDRGEYDRSIISSDMDYLRAKEEEESNRKREKRSSGGAKHSKRGSLSSLSLSGSKKLVAGRFGDAFRRFESSNNQDKPGTPSAEEAPQQSLMSDTEATNDNDDMSPYDEVVLDDLDRDDISPEMRRELERRRLSQEEKRVANAAAEYRRRVAEGDGSKAGADVHRSRAIQNRVQTLLGESNKPVAAPKTASGYGKYTESPGLPANQGDMPTAASIPTSRTPGPVYGTREGGVSVPDRYEGASAPAGLPRTVTSYSTEYSAGPRPAARPAAPPKPKNLRVGAQDTSRPGTSTSANDQSPSFQATPASPGEDWETNFSRRFPSLSGIEMETEIEIPKFPKLRTREV</sequence>
<dbReference type="PANTHER" id="PTHR22967">
    <property type="entry name" value="SERINE/THREONINE PROTEIN KINASE"/>
    <property type="match status" value="1"/>
</dbReference>
<feature type="region of interest" description="Disordered" evidence="12">
    <location>
        <begin position="460"/>
        <end position="546"/>
    </location>
</feature>
<dbReference type="Gene3D" id="1.10.510.10">
    <property type="entry name" value="Transferase(Phosphotransferase) domain 1"/>
    <property type="match status" value="1"/>
</dbReference>
<feature type="compositionally biased region" description="Basic and acidic residues" evidence="12">
    <location>
        <begin position="805"/>
        <end position="817"/>
    </location>
</feature>
<dbReference type="GO" id="GO:0007015">
    <property type="term" value="P:actin filament organization"/>
    <property type="evidence" value="ECO:0007669"/>
    <property type="project" value="TreeGrafter"/>
</dbReference>
<feature type="compositionally biased region" description="Polar residues" evidence="12">
    <location>
        <begin position="1071"/>
        <end position="1093"/>
    </location>
</feature>
<feature type="compositionally biased region" description="Acidic residues" evidence="12">
    <location>
        <begin position="886"/>
        <end position="906"/>
    </location>
</feature>
<keyword evidence="7" id="KW-0547">Nucleotide-binding</keyword>
<evidence type="ECO:0000256" key="2">
    <source>
        <dbReference type="ARBA" id="ARBA00012513"/>
    </source>
</evidence>
<dbReference type="Proteomes" id="UP001149074">
    <property type="component" value="Unassembled WGS sequence"/>
</dbReference>
<protein>
    <recommendedName>
        <fullName evidence="2">non-specific serine/threonine protein kinase</fullName>
        <ecNumber evidence="2">2.7.11.1</ecNumber>
    </recommendedName>
</protein>
<feature type="region of interest" description="Disordered" evidence="12">
    <location>
        <begin position="857"/>
        <end position="907"/>
    </location>
</feature>
<evidence type="ECO:0000256" key="1">
    <source>
        <dbReference type="ARBA" id="ARBA00004496"/>
    </source>
</evidence>
<evidence type="ECO:0000256" key="4">
    <source>
        <dbReference type="ARBA" id="ARBA00022527"/>
    </source>
</evidence>
<name>A0A9W9EPR7_9EURO</name>
<feature type="compositionally biased region" description="Basic and acidic residues" evidence="12">
    <location>
        <begin position="1121"/>
        <end position="1133"/>
    </location>
</feature>
<feature type="compositionally biased region" description="Polar residues" evidence="12">
    <location>
        <begin position="876"/>
        <end position="885"/>
    </location>
</feature>
<feature type="compositionally biased region" description="Polar residues" evidence="12">
    <location>
        <begin position="597"/>
        <end position="622"/>
    </location>
</feature>
<feature type="region of interest" description="Disordered" evidence="12">
    <location>
        <begin position="1"/>
        <end position="20"/>
    </location>
</feature>
<feature type="compositionally biased region" description="Polar residues" evidence="12">
    <location>
        <begin position="646"/>
        <end position="658"/>
    </location>
</feature>
<evidence type="ECO:0000256" key="5">
    <source>
        <dbReference type="ARBA" id="ARBA00022553"/>
    </source>
</evidence>
<feature type="region of interest" description="Disordered" evidence="12">
    <location>
        <begin position="568"/>
        <end position="843"/>
    </location>
</feature>
<feature type="compositionally biased region" description="Low complexity" evidence="12">
    <location>
        <begin position="833"/>
        <end position="843"/>
    </location>
</feature>
<dbReference type="AlphaFoldDB" id="A0A9W9EPR7"/>
<evidence type="ECO:0000259" key="13">
    <source>
        <dbReference type="PROSITE" id="PS50011"/>
    </source>
</evidence>
<keyword evidence="15" id="KW-1185">Reference proteome</keyword>
<evidence type="ECO:0000256" key="8">
    <source>
        <dbReference type="ARBA" id="ARBA00022777"/>
    </source>
</evidence>
<comment type="subcellular location">
    <subcellularLocation>
        <location evidence="1">Cytoplasm</location>
    </subcellularLocation>
</comment>
<feature type="compositionally biased region" description="Basic and acidic residues" evidence="12">
    <location>
        <begin position="568"/>
        <end position="578"/>
    </location>
</feature>
<dbReference type="GO" id="GO:0005737">
    <property type="term" value="C:cytoplasm"/>
    <property type="evidence" value="ECO:0007669"/>
    <property type="project" value="UniProtKB-SubCell"/>
</dbReference>
<keyword evidence="8" id="KW-0418">Kinase</keyword>
<reference evidence="14" key="2">
    <citation type="journal article" date="2023" name="IMA Fungus">
        <title>Comparative genomic study of the Penicillium genus elucidates a diverse pangenome and 15 lateral gene transfer events.</title>
        <authorList>
            <person name="Petersen C."/>
            <person name="Sorensen T."/>
            <person name="Nielsen M.R."/>
            <person name="Sondergaard T.E."/>
            <person name="Sorensen J.L."/>
            <person name="Fitzpatrick D.A."/>
            <person name="Frisvad J.C."/>
            <person name="Nielsen K.L."/>
        </authorList>
    </citation>
    <scope>NUCLEOTIDE SEQUENCE</scope>
    <source>
        <strain evidence="14">IBT 30761</strain>
    </source>
</reference>
<dbReference type="CDD" id="cd14037">
    <property type="entry name" value="STKc_NAK_like"/>
    <property type="match status" value="1"/>
</dbReference>
<dbReference type="GO" id="GO:0004674">
    <property type="term" value="F:protein serine/threonine kinase activity"/>
    <property type="evidence" value="ECO:0007669"/>
    <property type="project" value="UniProtKB-KW"/>
</dbReference>
<evidence type="ECO:0000256" key="6">
    <source>
        <dbReference type="ARBA" id="ARBA00022679"/>
    </source>
</evidence>
<dbReference type="SUPFAM" id="SSF56112">
    <property type="entry name" value="Protein kinase-like (PK-like)"/>
    <property type="match status" value="1"/>
</dbReference>
<organism evidence="14 15">
    <name type="scientific">Penicillium argentinense</name>
    <dbReference type="NCBI Taxonomy" id="1131581"/>
    <lineage>
        <taxon>Eukaryota</taxon>
        <taxon>Fungi</taxon>
        <taxon>Dikarya</taxon>
        <taxon>Ascomycota</taxon>
        <taxon>Pezizomycotina</taxon>
        <taxon>Eurotiomycetes</taxon>
        <taxon>Eurotiomycetidae</taxon>
        <taxon>Eurotiales</taxon>
        <taxon>Aspergillaceae</taxon>
        <taxon>Penicillium</taxon>
    </lineage>
</organism>
<dbReference type="PROSITE" id="PS50011">
    <property type="entry name" value="PROTEIN_KINASE_DOM"/>
    <property type="match status" value="1"/>
</dbReference>
<accession>A0A9W9EPR7</accession>
<evidence type="ECO:0000256" key="10">
    <source>
        <dbReference type="ARBA" id="ARBA00047899"/>
    </source>
</evidence>
<keyword evidence="4" id="KW-0723">Serine/threonine-protein kinase</keyword>
<comment type="catalytic activity">
    <reaction evidence="11">
        <text>L-seryl-[protein] + ATP = O-phospho-L-seryl-[protein] + ADP + H(+)</text>
        <dbReference type="Rhea" id="RHEA:17989"/>
        <dbReference type="Rhea" id="RHEA-COMP:9863"/>
        <dbReference type="Rhea" id="RHEA-COMP:11604"/>
        <dbReference type="ChEBI" id="CHEBI:15378"/>
        <dbReference type="ChEBI" id="CHEBI:29999"/>
        <dbReference type="ChEBI" id="CHEBI:30616"/>
        <dbReference type="ChEBI" id="CHEBI:83421"/>
        <dbReference type="ChEBI" id="CHEBI:456216"/>
        <dbReference type="EC" id="2.7.11.1"/>
    </reaction>
</comment>
<dbReference type="RefSeq" id="XP_056470421.1">
    <property type="nucleotide sequence ID" value="XM_056623005.1"/>
</dbReference>
<proteinExistence type="predicted"/>
<feature type="compositionally biased region" description="Basic and acidic residues" evidence="12">
    <location>
        <begin position="786"/>
        <end position="797"/>
    </location>
</feature>
<keyword evidence="5" id="KW-0597">Phosphoprotein</keyword>
<feature type="domain" description="Protein kinase" evidence="13">
    <location>
        <begin position="166"/>
        <end position="444"/>
    </location>
</feature>